<reference evidence="2" key="1">
    <citation type="submission" date="2022-11" db="EMBL/GenBank/DDBJ databases">
        <title>Marilongibacter aestuarii gen. nov., sp. nov., isolated from tidal flat sediment.</title>
        <authorList>
            <person name="Jiayan W."/>
        </authorList>
    </citation>
    <scope>NUCLEOTIDE SEQUENCE</scope>
    <source>
        <strain evidence="2">Z1-6</strain>
    </source>
</reference>
<dbReference type="RefSeq" id="WP_343335191.1">
    <property type="nucleotide sequence ID" value="NZ_JAPOHD010000064.1"/>
</dbReference>
<feature type="transmembrane region" description="Helical" evidence="1">
    <location>
        <begin position="40"/>
        <end position="60"/>
    </location>
</feature>
<comment type="caution">
    <text evidence="2">The sequence shown here is derived from an EMBL/GenBank/DDBJ whole genome shotgun (WGS) entry which is preliminary data.</text>
</comment>
<keyword evidence="1" id="KW-1133">Transmembrane helix</keyword>
<evidence type="ECO:0000313" key="2">
    <source>
        <dbReference type="EMBL" id="MCY1722867.1"/>
    </source>
</evidence>
<keyword evidence="3" id="KW-1185">Reference proteome</keyword>
<accession>A0A9X3FAR1</accession>
<keyword evidence="1" id="KW-0812">Transmembrane</keyword>
<sequence length="78" mass="8783">MKQIKQKQLALIFLVLGAVGGFLYWKFVGCTSGTCAIKSVWYWSTLWGAAVGYLVGDFISDVVKKIKKKRELKHDSQV</sequence>
<dbReference type="EMBL" id="JAPOHD010000064">
    <property type="protein sequence ID" value="MCY1722867.1"/>
    <property type="molecule type" value="Genomic_DNA"/>
</dbReference>
<evidence type="ECO:0000313" key="3">
    <source>
        <dbReference type="Proteomes" id="UP001145087"/>
    </source>
</evidence>
<protein>
    <submittedName>
        <fullName evidence="2">DUF6132 family protein</fullName>
    </submittedName>
</protein>
<organism evidence="2 3">
    <name type="scientific">Draconibacterium aestuarii</name>
    <dbReference type="NCBI Taxonomy" id="2998507"/>
    <lineage>
        <taxon>Bacteria</taxon>
        <taxon>Pseudomonadati</taxon>
        <taxon>Bacteroidota</taxon>
        <taxon>Bacteroidia</taxon>
        <taxon>Marinilabiliales</taxon>
        <taxon>Prolixibacteraceae</taxon>
        <taxon>Draconibacterium</taxon>
    </lineage>
</organism>
<name>A0A9X3FAR1_9BACT</name>
<keyword evidence="1" id="KW-0472">Membrane</keyword>
<dbReference type="Proteomes" id="UP001145087">
    <property type="component" value="Unassembled WGS sequence"/>
</dbReference>
<dbReference type="InterPro" id="IPR045764">
    <property type="entry name" value="DUF6132"/>
</dbReference>
<feature type="transmembrane region" description="Helical" evidence="1">
    <location>
        <begin position="9"/>
        <end position="28"/>
    </location>
</feature>
<proteinExistence type="predicted"/>
<dbReference type="AlphaFoldDB" id="A0A9X3FAR1"/>
<gene>
    <name evidence="2" type="ORF">OU798_21140</name>
</gene>
<dbReference type="Pfam" id="PF19628">
    <property type="entry name" value="DUF6132"/>
    <property type="match status" value="1"/>
</dbReference>
<evidence type="ECO:0000256" key="1">
    <source>
        <dbReference type="SAM" id="Phobius"/>
    </source>
</evidence>